<reference evidence="1" key="1">
    <citation type="journal article" date="2020" name="Nature">
        <title>Giant virus diversity and host interactions through global metagenomics.</title>
        <authorList>
            <person name="Schulz F."/>
            <person name="Roux S."/>
            <person name="Paez-Espino D."/>
            <person name="Jungbluth S."/>
            <person name="Walsh D.A."/>
            <person name="Denef V.J."/>
            <person name="McMahon K.D."/>
            <person name="Konstantinidis K.T."/>
            <person name="Eloe-Fadrosh E.A."/>
            <person name="Kyrpides N.C."/>
            <person name="Woyke T."/>
        </authorList>
    </citation>
    <scope>NUCLEOTIDE SEQUENCE</scope>
    <source>
        <strain evidence="1">GVMAG-M-3300023109-53</strain>
    </source>
</reference>
<dbReference type="EMBL" id="MN739503">
    <property type="protein sequence ID" value="QHT08932.1"/>
    <property type="molecule type" value="Genomic_DNA"/>
</dbReference>
<evidence type="ECO:0000313" key="1">
    <source>
        <dbReference type="EMBL" id="QHT08932.1"/>
    </source>
</evidence>
<name>A0A6C0CXP0_9ZZZZ</name>
<organism evidence="1">
    <name type="scientific">viral metagenome</name>
    <dbReference type="NCBI Taxonomy" id="1070528"/>
    <lineage>
        <taxon>unclassified sequences</taxon>
        <taxon>metagenomes</taxon>
        <taxon>organismal metagenomes</taxon>
    </lineage>
</organism>
<protein>
    <submittedName>
        <fullName evidence="1">Uncharacterized protein</fullName>
    </submittedName>
</protein>
<dbReference type="AlphaFoldDB" id="A0A6C0CXP0"/>
<proteinExistence type="predicted"/>
<accession>A0A6C0CXP0</accession>
<sequence length="129" mass="14720">MYMDSDLNLDFKNDFVLMTDNNGNLTCGGFTINSDLLSLSLDQPNVQLGGKKDVLKDLKDLGLPAGLIYKPSTSNRNTLIKYNHESELCSDSLYDKLLDLVNIEDKKKFAIKTKKKRENRKKMSRRSKK</sequence>